<dbReference type="AlphaFoldDB" id="A0A9Q3GPW5"/>
<evidence type="ECO:0000313" key="2">
    <source>
        <dbReference type="EMBL" id="MBW0474700.1"/>
    </source>
</evidence>
<comment type="caution">
    <text evidence="2">The sequence shown here is derived from an EMBL/GenBank/DDBJ whole genome shotgun (WGS) entry which is preliminary data.</text>
</comment>
<keyword evidence="3" id="KW-1185">Reference proteome</keyword>
<dbReference type="Proteomes" id="UP000765509">
    <property type="component" value="Unassembled WGS sequence"/>
</dbReference>
<feature type="region of interest" description="Disordered" evidence="1">
    <location>
        <begin position="65"/>
        <end position="151"/>
    </location>
</feature>
<dbReference type="EMBL" id="AVOT02003833">
    <property type="protein sequence ID" value="MBW0474700.1"/>
    <property type="molecule type" value="Genomic_DNA"/>
</dbReference>
<sequence length="151" mass="16895">MDLNQNIQVINTKDKNFSPEERHKFKMPELQLIPKDIPVSVQELVYGSKAAQVGTSAKSLHRHNVLISSSEEVHGPRKDRGPSEELEAHVLQRKNPTDKILVEKQRKLVRGAEEYTGPRKGQEPCGSSPSLHKKEVASTSAKQGQKSPKEK</sequence>
<reference evidence="2" key="1">
    <citation type="submission" date="2021-03" db="EMBL/GenBank/DDBJ databases">
        <title>Draft genome sequence of rust myrtle Austropuccinia psidii MF-1, a brazilian biotype.</title>
        <authorList>
            <person name="Quecine M.C."/>
            <person name="Pachon D.M.R."/>
            <person name="Bonatelli M.L."/>
            <person name="Correr F.H."/>
            <person name="Franceschini L.M."/>
            <person name="Leite T.F."/>
            <person name="Margarido G.R.A."/>
            <person name="Almeida C.A."/>
            <person name="Ferrarezi J.A."/>
            <person name="Labate C.A."/>
        </authorList>
    </citation>
    <scope>NUCLEOTIDE SEQUENCE</scope>
    <source>
        <strain evidence="2">MF-1</strain>
    </source>
</reference>
<evidence type="ECO:0000313" key="3">
    <source>
        <dbReference type="Proteomes" id="UP000765509"/>
    </source>
</evidence>
<organism evidence="2 3">
    <name type="scientific">Austropuccinia psidii MF-1</name>
    <dbReference type="NCBI Taxonomy" id="1389203"/>
    <lineage>
        <taxon>Eukaryota</taxon>
        <taxon>Fungi</taxon>
        <taxon>Dikarya</taxon>
        <taxon>Basidiomycota</taxon>
        <taxon>Pucciniomycotina</taxon>
        <taxon>Pucciniomycetes</taxon>
        <taxon>Pucciniales</taxon>
        <taxon>Sphaerophragmiaceae</taxon>
        <taxon>Austropuccinia</taxon>
    </lineage>
</organism>
<proteinExistence type="predicted"/>
<evidence type="ECO:0000256" key="1">
    <source>
        <dbReference type="SAM" id="MobiDB-lite"/>
    </source>
</evidence>
<name>A0A9Q3GPW5_9BASI</name>
<feature type="compositionally biased region" description="Polar residues" evidence="1">
    <location>
        <begin position="137"/>
        <end position="151"/>
    </location>
</feature>
<gene>
    <name evidence="2" type="ORF">O181_014415</name>
</gene>
<protein>
    <submittedName>
        <fullName evidence="2">Uncharacterized protein</fullName>
    </submittedName>
</protein>
<accession>A0A9Q3GPW5</accession>
<feature type="compositionally biased region" description="Basic and acidic residues" evidence="1">
    <location>
        <begin position="71"/>
        <end position="122"/>
    </location>
</feature>